<dbReference type="InterPro" id="IPR012334">
    <property type="entry name" value="Pectin_lyas_fold"/>
</dbReference>
<dbReference type="AlphaFoldDB" id="A0A418W7Z2"/>
<gene>
    <name evidence="2" type="ORF">D3876_20110</name>
</gene>
<keyword evidence="3" id="KW-1185">Reference proteome</keyword>
<comment type="caution">
    <text evidence="2">The sequence shown here is derived from an EMBL/GenBank/DDBJ whole genome shotgun (WGS) entry which is preliminary data.</text>
</comment>
<evidence type="ECO:0000313" key="2">
    <source>
        <dbReference type="EMBL" id="RJF86120.1"/>
    </source>
</evidence>
<evidence type="ECO:0000259" key="1">
    <source>
        <dbReference type="Pfam" id="PF05860"/>
    </source>
</evidence>
<dbReference type="SUPFAM" id="SSF51126">
    <property type="entry name" value="Pectin lyase-like"/>
    <property type="match status" value="1"/>
</dbReference>
<accession>A0A418W7Z2</accession>
<proteinExistence type="predicted"/>
<dbReference type="InterPro" id="IPR008638">
    <property type="entry name" value="FhaB/CdiA-like_TPS"/>
</dbReference>
<dbReference type="Proteomes" id="UP000286100">
    <property type="component" value="Unassembled WGS sequence"/>
</dbReference>
<dbReference type="EMBL" id="QYUM01000004">
    <property type="protein sequence ID" value="RJF86120.1"/>
    <property type="molecule type" value="Genomic_DNA"/>
</dbReference>
<feature type="domain" description="Filamentous haemagglutinin FhaB/tRNA nuclease CdiA-like TPS" evidence="1">
    <location>
        <begin position="8"/>
        <end position="143"/>
    </location>
</feature>
<organism evidence="2 3">
    <name type="scientific">Sphingomonas cavernae</name>
    <dbReference type="NCBI Taxonomy" id="2320861"/>
    <lineage>
        <taxon>Bacteria</taxon>
        <taxon>Pseudomonadati</taxon>
        <taxon>Pseudomonadota</taxon>
        <taxon>Alphaproteobacteria</taxon>
        <taxon>Sphingomonadales</taxon>
        <taxon>Sphingomonadaceae</taxon>
        <taxon>Sphingomonas</taxon>
    </lineage>
</organism>
<dbReference type="Pfam" id="PF05860">
    <property type="entry name" value="TPS"/>
    <property type="match status" value="1"/>
</dbReference>
<name>A0A418W7Z2_9SPHN</name>
<dbReference type="RefSeq" id="WP_119765527.1">
    <property type="nucleotide sequence ID" value="NZ_QYUM01000004.1"/>
</dbReference>
<evidence type="ECO:0000313" key="3">
    <source>
        <dbReference type="Proteomes" id="UP000286100"/>
    </source>
</evidence>
<protein>
    <recommendedName>
        <fullName evidence="1">Filamentous haemagglutinin FhaB/tRNA nuclease CdiA-like TPS domain-containing protein</fullName>
    </recommendedName>
</protein>
<dbReference type="OrthoDB" id="2664633at2"/>
<reference evidence="2 3" key="1">
    <citation type="submission" date="2018-09" db="EMBL/GenBank/DDBJ databases">
        <authorList>
            <person name="Zhu H."/>
        </authorList>
    </citation>
    <scope>NUCLEOTIDE SEQUENCE [LARGE SCALE GENOMIC DNA]</scope>
    <source>
        <strain evidence="2 3">K2R01-6</strain>
    </source>
</reference>
<dbReference type="Gene3D" id="2.160.20.10">
    <property type="entry name" value="Single-stranded right-handed beta-helix, Pectin lyase-like"/>
    <property type="match status" value="1"/>
</dbReference>
<sequence>MRPECAGVTLARGVPNGQRGGLGGFSIADGAIDIGGQGLDASGARLDLFARAIAVNAGVWADAIHVAAGAAELATADGSIIVTAPGTPAQPAPCFALDVAALGGMYAGAIQLIGTEAGLGVNVAGDLASLERGFSLDVNGKLTLSGRITSGGTIDIKAQEAEVTGAAYADGPLGLQCAVLSPATASSRAGAILR</sequence>
<dbReference type="InterPro" id="IPR011050">
    <property type="entry name" value="Pectin_lyase_fold/virulence"/>
</dbReference>